<feature type="transmembrane region" description="Helical" evidence="6">
    <location>
        <begin position="12"/>
        <end position="38"/>
    </location>
</feature>
<organism evidence="8 9">
    <name type="scientific">Winslowiella arboricola</name>
    <dbReference type="NCBI Taxonomy" id="2978220"/>
    <lineage>
        <taxon>Bacteria</taxon>
        <taxon>Pseudomonadati</taxon>
        <taxon>Pseudomonadota</taxon>
        <taxon>Gammaproteobacteria</taxon>
        <taxon>Enterobacterales</taxon>
        <taxon>Erwiniaceae</taxon>
        <taxon>Winslowiella</taxon>
    </lineage>
</organism>
<dbReference type="GO" id="GO:0022857">
    <property type="term" value="F:transmembrane transporter activity"/>
    <property type="evidence" value="ECO:0007669"/>
    <property type="project" value="InterPro"/>
</dbReference>
<accession>A0A9J6PT09</accession>
<feature type="transmembrane region" description="Helical" evidence="6">
    <location>
        <begin position="382"/>
        <end position="402"/>
    </location>
</feature>
<dbReference type="EMBL" id="JAODIM010000043">
    <property type="protein sequence ID" value="MCU5779838.1"/>
    <property type="molecule type" value="Genomic_DNA"/>
</dbReference>
<dbReference type="SUPFAM" id="SSF103473">
    <property type="entry name" value="MFS general substrate transporter"/>
    <property type="match status" value="1"/>
</dbReference>
<feature type="transmembrane region" description="Helical" evidence="6">
    <location>
        <begin position="295"/>
        <end position="313"/>
    </location>
</feature>
<feature type="transmembrane region" description="Helical" evidence="6">
    <location>
        <begin position="50"/>
        <end position="71"/>
    </location>
</feature>
<sequence length="421" mass="45586">MSDVKTSNKNKLIIFILFLCWVVGFIDKTAINIAIIPISNDFGLASDQTGMIISGFFLAYSLTQLIGGYLVDRLGSKTILTGAVGLWSVATACTGMAGGAISLVVSRFFVGMGEAVFPSGSSVVIAQKFERSKMARAKAFLQSGASVGFAVGSIVVSALIAFYNWRIMFFVLGLAGVLLAVLLWLVLREQPVSQTQQADISAAKLAHTHKGSEKRRLLEIIARPLTWQVAACYFFTNIVFWGLQSWLPSYWVKVKGMSMVSMGAWSVLPPTLGFLSFLTCGWLLDRFFNGREKYLIAIGAAVSALFIWLMFNASSIPLAFAWLSLSNIFLNAISISVFVTIIKQFPKESVGTATGLINSVAQIGSFLSPLVIGYMLKITDQNYSAAFLMIIACAIVTCLISLSIKHQNAPVDAELTTGPAR</sequence>
<keyword evidence="2 6" id="KW-0812">Transmembrane</keyword>
<evidence type="ECO:0000256" key="6">
    <source>
        <dbReference type="SAM" id="Phobius"/>
    </source>
</evidence>
<dbReference type="PANTHER" id="PTHR11662:SF399">
    <property type="entry name" value="FI19708P1-RELATED"/>
    <property type="match status" value="1"/>
</dbReference>
<keyword evidence="4 6" id="KW-0472">Membrane</keyword>
<dbReference type="GO" id="GO:0016020">
    <property type="term" value="C:membrane"/>
    <property type="evidence" value="ECO:0007669"/>
    <property type="project" value="UniProtKB-SubCell"/>
</dbReference>
<feature type="transmembrane region" description="Helical" evidence="6">
    <location>
        <begin position="263"/>
        <end position="283"/>
    </location>
</feature>
<dbReference type="InterPro" id="IPR036259">
    <property type="entry name" value="MFS_trans_sf"/>
</dbReference>
<protein>
    <submittedName>
        <fullName evidence="8">MFS transporter</fullName>
    </submittedName>
</protein>
<dbReference type="InterPro" id="IPR011701">
    <property type="entry name" value="MFS"/>
</dbReference>
<evidence type="ECO:0000256" key="4">
    <source>
        <dbReference type="ARBA" id="ARBA00023136"/>
    </source>
</evidence>
<evidence type="ECO:0000313" key="9">
    <source>
        <dbReference type="Proteomes" id="UP001064262"/>
    </source>
</evidence>
<dbReference type="CDD" id="cd17319">
    <property type="entry name" value="MFS_ExuT_GudP_like"/>
    <property type="match status" value="1"/>
</dbReference>
<feature type="transmembrane region" description="Helical" evidence="6">
    <location>
        <begin position="78"/>
        <end position="102"/>
    </location>
</feature>
<feature type="transmembrane region" description="Helical" evidence="6">
    <location>
        <begin position="319"/>
        <end position="342"/>
    </location>
</feature>
<dbReference type="Proteomes" id="UP001064262">
    <property type="component" value="Unassembled WGS sequence"/>
</dbReference>
<comment type="subcellular location">
    <subcellularLocation>
        <location evidence="1">Membrane</location>
        <topology evidence="1">Multi-pass membrane protein</topology>
    </subcellularLocation>
</comment>
<dbReference type="Pfam" id="PF07690">
    <property type="entry name" value="MFS_1"/>
    <property type="match status" value="1"/>
</dbReference>
<feature type="transmembrane region" description="Helical" evidence="6">
    <location>
        <begin position="225"/>
        <end position="243"/>
    </location>
</feature>
<dbReference type="Gene3D" id="1.20.1250.20">
    <property type="entry name" value="MFS general substrate transporter like domains"/>
    <property type="match status" value="2"/>
</dbReference>
<evidence type="ECO:0000313" key="8">
    <source>
        <dbReference type="EMBL" id="MCU5779838.1"/>
    </source>
</evidence>
<dbReference type="InterPro" id="IPR020846">
    <property type="entry name" value="MFS_dom"/>
</dbReference>
<dbReference type="AlphaFoldDB" id="A0A9J6PT09"/>
<evidence type="ECO:0000256" key="5">
    <source>
        <dbReference type="ARBA" id="ARBA00038514"/>
    </source>
</evidence>
<evidence type="ECO:0000256" key="3">
    <source>
        <dbReference type="ARBA" id="ARBA00022989"/>
    </source>
</evidence>
<feature type="domain" description="Major facilitator superfamily (MFS) profile" evidence="7">
    <location>
        <begin position="13"/>
        <end position="409"/>
    </location>
</feature>
<feature type="transmembrane region" description="Helical" evidence="6">
    <location>
        <begin position="139"/>
        <end position="161"/>
    </location>
</feature>
<dbReference type="PROSITE" id="PS50850">
    <property type="entry name" value="MFS"/>
    <property type="match status" value="1"/>
</dbReference>
<feature type="transmembrane region" description="Helical" evidence="6">
    <location>
        <begin position="167"/>
        <end position="187"/>
    </location>
</feature>
<keyword evidence="3 6" id="KW-1133">Transmembrane helix</keyword>
<dbReference type="RefSeq" id="WP_267141684.1">
    <property type="nucleotide sequence ID" value="NZ_JAODIL010000061.1"/>
</dbReference>
<gene>
    <name evidence="8" type="ORF">N5923_20315</name>
</gene>
<feature type="transmembrane region" description="Helical" evidence="6">
    <location>
        <begin position="108"/>
        <end position="127"/>
    </location>
</feature>
<keyword evidence="9" id="KW-1185">Reference proteome</keyword>
<dbReference type="PANTHER" id="PTHR11662">
    <property type="entry name" value="SOLUTE CARRIER FAMILY 17"/>
    <property type="match status" value="1"/>
</dbReference>
<feature type="transmembrane region" description="Helical" evidence="6">
    <location>
        <begin position="354"/>
        <end position="376"/>
    </location>
</feature>
<proteinExistence type="inferred from homology"/>
<dbReference type="InterPro" id="IPR050382">
    <property type="entry name" value="MFS_Na/Anion_cotransporter"/>
</dbReference>
<comment type="caution">
    <text evidence="8">The sequence shown here is derived from an EMBL/GenBank/DDBJ whole genome shotgun (WGS) entry which is preliminary data.</text>
</comment>
<reference evidence="8" key="1">
    <citation type="submission" date="2022-09" db="EMBL/GenBank/DDBJ databases">
        <title>Winslowiella arboricola sp. nov., isolated from bleeding cankers on broadleaf hosts.</title>
        <authorList>
            <person name="Brady C."/>
            <person name="Kaur S."/>
            <person name="Crampton B."/>
            <person name="Maddock D."/>
            <person name="Arnold D."/>
            <person name="Denman S."/>
        </authorList>
    </citation>
    <scope>NUCLEOTIDE SEQUENCE</scope>
    <source>
        <strain evidence="8">BAC 15a-03b</strain>
    </source>
</reference>
<comment type="similarity">
    <text evidence="5">Belongs to the major facilitator superfamily. Phthalate permease family.</text>
</comment>
<evidence type="ECO:0000256" key="1">
    <source>
        <dbReference type="ARBA" id="ARBA00004141"/>
    </source>
</evidence>
<evidence type="ECO:0000256" key="2">
    <source>
        <dbReference type="ARBA" id="ARBA00022692"/>
    </source>
</evidence>
<name>A0A9J6PT09_9GAMM</name>
<evidence type="ECO:0000259" key="7">
    <source>
        <dbReference type="PROSITE" id="PS50850"/>
    </source>
</evidence>